<gene>
    <name evidence="2" type="ORF">SAMN04487977_101522</name>
</gene>
<accession>A0A1H9B1B5</accession>
<feature type="domain" description="IstB-like ATP-binding" evidence="1">
    <location>
        <begin position="69"/>
        <end position="220"/>
    </location>
</feature>
<dbReference type="PANTHER" id="PTHR30050:SF4">
    <property type="entry name" value="ATP-BINDING PROTEIN RV3427C IN INSERTION SEQUENCE-RELATED"/>
    <property type="match status" value="1"/>
</dbReference>
<dbReference type="EMBL" id="FOFU01000001">
    <property type="protein sequence ID" value="SEP82018.1"/>
    <property type="molecule type" value="Genomic_DNA"/>
</dbReference>
<dbReference type="Gene3D" id="3.40.50.300">
    <property type="entry name" value="P-loop containing nucleotide triphosphate hydrolases"/>
    <property type="match status" value="1"/>
</dbReference>
<dbReference type="GO" id="GO:0005524">
    <property type="term" value="F:ATP binding"/>
    <property type="evidence" value="ECO:0007669"/>
    <property type="project" value="InterPro"/>
</dbReference>
<dbReference type="Pfam" id="PF01695">
    <property type="entry name" value="IstB_IS21"/>
    <property type="match status" value="1"/>
</dbReference>
<dbReference type="CDD" id="cd00009">
    <property type="entry name" value="AAA"/>
    <property type="match status" value="1"/>
</dbReference>
<protein>
    <submittedName>
        <fullName evidence="2">DNA replication protein DnaC</fullName>
    </submittedName>
</protein>
<dbReference type="InterPro" id="IPR027417">
    <property type="entry name" value="P-loop_NTPase"/>
</dbReference>
<dbReference type="GO" id="GO:0006260">
    <property type="term" value="P:DNA replication"/>
    <property type="evidence" value="ECO:0007669"/>
    <property type="project" value="TreeGrafter"/>
</dbReference>
<name>A0A1H9B1B5_9SPIR</name>
<dbReference type="AlphaFoldDB" id="A0A1H9B1B5"/>
<dbReference type="InterPro" id="IPR002611">
    <property type="entry name" value="IstB_ATP-bd"/>
</dbReference>
<keyword evidence="3" id="KW-1185">Reference proteome</keyword>
<evidence type="ECO:0000259" key="1">
    <source>
        <dbReference type="Pfam" id="PF01695"/>
    </source>
</evidence>
<dbReference type="OrthoDB" id="361170at2"/>
<reference evidence="2 3" key="1">
    <citation type="submission" date="2016-10" db="EMBL/GenBank/DDBJ databases">
        <authorList>
            <person name="de Groot N.N."/>
        </authorList>
    </citation>
    <scope>NUCLEOTIDE SEQUENCE [LARGE SCALE GENOMIC DNA]</scope>
    <source>
        <strain evidence="2 3">B25</strain>
    </source>
</reference>
<proteinExistence type="predicted"/>
<dbReference type="PANTHER" id="PTHR30050">
    <property type="entry name" value="CHROMOSOMAL REPLICATION INITIATOR PROTEIN DNAA"/>
    <property type="match status" value="1"/>
</dbReference>
<evidence type="ECO:0000313" key="2">
    <source>
        <dbReference type="EMBL" id="SEP82018.1"/>
    </source>
</evidence>
<sequence length="222" mass="25793">MKTFPMFKGLDTILPQEETEEKICAYDAMQEKFRNEDRYKKYKESGVPEKFFCESFATYEETALNGSALKTVMDFAKNPYNRMLVLCGNNGTGKSHLACSIIRECGGEYITSSMLCMKYDSATGYKVDMNREELIRHYSKVDMLVIDECCKYFVNDTTEKFVLMQIICMRYENNKPTVLVTNASKKSFVNFLGTAVFDRFTEVCTTLTFDWESKRKSRRKYA</sequence>
<organism evidence="2 3">
    <name type="scientific">Treponema bryantii</name>
    <dbReference type="NCBI Taxonomy" id="163"/>
    <lineage>
        <taxon>Bacteria</taxon>
        <taxon>Pseudomonadati</taxon>
        <taxon>Spirochaetota</taxon>
        <taxon>Spirochaetia</taxon>
        <taxon>Spirochaetales</taxon>
        <taxon>Treponemataceae</taxon>
        <taxon>Treponema</taxon>
    </lineage>
</organism>
<evidence type="ECO:0000313" key="3">
    <source>
        <dbReference type="Proteomes" id="UP000182360"/>
    </source>
</evidence>
<dbReference type="Proteomes" id="UP000182360">
    <property type="component" value="Unassembled WGS sequence"/>
</dbReference>
<dbReference type="SUPFAM" id="SSF52540">
    <property type="entry name" value="P-loop containing nucleoside triphosphate hydrolases"/>
    <property type="match status" value="1"/>
</dbReference>